<organism evidence="1 2">
    <name type="scientific">Pararobbsia alpina</name>
    <dbReference type="NCBI Taxonomy" id="621374"/>
    <lineage>
        <taxon>Bacteria</taxon>
        <taxon>Pseudomonadati</taxon>
        <taxon>Pseudomonadota</taxon>
        <taxon>Betaproteobacteria</taxon>
        <taxon>Burkholderiales</taxon>
        <taxon>Burkholderiaceae</taxon>
        <taxon>Pararobbsia</taxon>
    </lineage>
</organism>
<protein>
    <submittedName>
        <fullName evidence="1">Uncharacterized protein</fullName>
    </submittedName>
</protein>
<evidence type="ECO:0000313" key="1">
    <source>
        <dbReference type="EMBL" id="CAB3778956.1"/>
    </source>
</evidence>
<sequence>MYFDERDRMVVHLTIRQANLAARSFDAGSSVGSDAWPAHAVRLDPR</sequence>
<dbReference type="RefSeq" id="WP_175103250.1">
    <property type="nucleotide sequence ID" value="NZ_CADIKM010000002.1"/>
</dbReference>
<name>A0A6S7B2J8_9BURK</name>
<accession>A0A6S7B2J8</accession>
<proteinExistence type="predicted"/>
<dbReference type="Proteomes" id="UP000494115">
    <property type="component" value="Unassembled WGS sequence"/>
</dbReference>
<dbReference type="EMBL" id="CADIKM010000002">
    <property type="protein sequence ID" value="CAB3778956.1"/>
    <property type="molecule type" value="Genomic_DNA"/>
</dbReference>
<dbReference type="AlphaFoldDB" id="A0A6S7B2J8"/>
<gene>
    <name evidence="1" type="ORF">LMG28138_00715</name>
</gene>
<reference evidence="1 2" key="1">
    <citation type="submission" date="2020-04" db="EMBL/GenBank/DDBJ databases">
        <authorList>
            <person name="De Canck E."/>
        </authorList>
    </citation>
    <scope>NUCLEOTIDE SEQUENCE [LARGE SCALE GENOMIC DNA]</scope>
    <source>
        <strain evidence="1 2">LMG 28138</strain>
    </source>
</reference>
<keyword evidence="2" id="KW-1185">Reference proteome</keyword>
<evidence type="ECO:0000313" key="2">
    <source>
        <dbReference type="Proteomes" id="UP000494115"/>
    </source>
</evidence>